<dbReference type="Pfam" id="PF03702">
    <property type="entry name" value="AnmK"/>
    <property type="match status" value="1"/>
</dbReference>
<feature type="binding site" evidence="1">
    <location>
        <begin position="9"/>
        <end position="16"/>
    </location>
    <ligand>
        <name>ATP</name>
        <dbReference type="ChEBI" id="CHEBI:30616"/>
    </ligand>
</feature>
<dbReference type="RefSeq" id="WP_183428475.1">
    <property type="nucleotide sequence ID" value="NZ_JACHVP010000002.1"/>
</dbReference>
<evidence type="ECO:0000313" key="2">
    <source>
        <dbReference type="EMBL" id="MBB2967330.1"/>
    </source>
</evidence>
<comment type="function">
    <text evidence="1">Catalyzes the specific phosphorylation of 1,6-anhydro-N-acetylmuramic acid (anhMurNAc) with the simultaneous cleavage of the 1,6-anhydro ring, generating MurNAc-6-P. Is required for the utilization of anhMurNAc either imported from the medium or derived from its own cell wall murein, and thus plays a role in cell wall recycling.</text>
</comment>
<dbReference type="HAMAP" id="MF_01270">
    <property type="entry name" value="AnhMurNAc_kinase"/>
    <property type="match status" value="1"/>
</dbReference>
<dbReference type="GO" id="GO:0005524">
    <property type="term" value="F:ATP binding"/>
    <property type="evidence" value="ECO:0007669"/>
    <property type="project" value="UniProtKB-UniRule"/>
</dbReference>
<accession>A0A7W4UW05</accession>
<comment type="pathway">
    <text evidence="1">Amino-sugar metabolism; 1,6-anhydro-N-acetylmuramate degradation.</text>
</comment>
<dbReference type="GO" id="GO:0016773">
    <property type="term" value="F:phosphotransferase activity, alcohol group as acceptor"/>
    <property type="evidence" value="ECO:0007669"/>
    <property type="project" value="UniProtKB-UniRule"/>
</dbReference>
<evidence type="ECO:0000313" key="3">
    <source>
        <dbReference type="Proteomes" id="UP000538196"/>
    </source>
</evidence>
<dbReference type="EMBL" id="JACHVP010000002">
    <property type="protein sequence ID" value="MBB2967330.1"/>
    <property type="molecule type" value="Genomic_DNA"/>
</dbReference>
<protein>
    <recommendedName>
        <fullName evidence="1">Anhydro-N-acetylmuramic acid kinase</fullName>
        <ecNumber evidence="1">2.7.1.170</ecNumber>
    </recommendedName>
    <alternativeName>
        <fullName evidence="1">AnhMurNAc kinase</fullName>
    </alternativeName>
</protein>
<dbReference type="GO" id="GO:0097175">
    <property type="term" value="P:1,6-anhydro-N-acetyl-beta-muramic acid catabolic process"/>
    <property type="evidence" value="ECO:0007669"/>
    <property type="project" value="UniProtKB-UniRule"/>
</dbReference>
<keyword evidence="1" id="KW-0119">Carbohydrate metabolism</keyword>
<gene>
    <name evidence="1" type="primary">anmK</name>
    <name evidence="2" type="ORF">FHX33_002093</name>
</gene>
<dbReference type="PANTHER" id="PTHR30605:SF0">
    <property type="entry name" value="ANHYDRO-N-ACETYLMURAMIC ACID KINASE"/>
    <property type="match status" value="1"/>
</dbReference>
<dbReference type="GO" id="GO:0009254">
    <property type="term" value="P:peptidoglycan turnover"/>
    <property type="evidence" value="ECO:0007669"/>
    <property type="project" value="UniProtKB-UniRule"/>
</dbReference>
<dbReference type="InterPro" id="IPR043129">
    <property type="entry name" value="ATPase_NBD"/>
</dbReference>
<keyword evidence="1 2" id="KW-0418">Kinase</keyword>
<dbReference type="GO" id="GO:0016301">
    <property type="term" value="F:kinase activity"/>
    <property type="evidence" value="ECO:0007669"/>
    <property type="project" value="UniProtKB-KW"/>
</dbReference>
<proteinExistence type="inferred from homology"/>
<keyword evidence="1" id="KW-0547">Nucleotide-binding</keyword>
<organism evidence="2 3">
    <name type="scientific">Leifsonia aquatica</name>
    <name type="common">Corynebacterium aquaticum</name>
    <dbReference type="NCBI Taxonomy" id="144185"/>
    <lineage>
        <taxon>Bacteria</taxon>
        <taxon>Bacillati</taxon>
        <taxon>Actinomycetota</taxon>
        <taxon>Actinomycetes</taxon>
        <taxon>Micrococcales</taxon>
        <taxon>Microbacteriaceae</taxon>
        <taxon>Leifsonia</taxon>
    </lineage>
</organism>
<dbReference type="SUPFAM" id="SSF53067">
    <property type="entry name" value="Actin-like ATPase domain"/>
    <property type="match status" value="1"/>
</dbReference>
<keyword evidence="3" id="KW-1185">Reference proteome</keyword>
<dbReference type="InterPro" id="IPR005338">
    <property type="entry name" value="Anhydro_N_Ac-Mur_kinase"/>
</dbReference>
<name>A0A7W4UW05_LEIAQ</name>
<comment type="catalytic activity">
    <reaction evidence="1">
        <text>1,6-anhydro-N-acetyl-beta-muramate + ATP + H2O = N-acetyl-D-muramate 6-phosphate + ADP + H(+)</text>
        <dbReference type="Rhea" id="RHEA:24952"/>
        <dbReference type="ChEBI" id="CHEBI:15377"/>
        <dbReference type="ChEBI" id="CHEBI:15378"/>
        <dbReference type="ChEBI" id="CHEBI:30616"/>
        <dbReference type="ChEBI" id="CHEBI:58690"/>
        <dbReference type="ChEBI" id="CHEBI:58722"/>
        <dbReference type="ChEBI" id="CHEBI:456216"/>
        <dbReference type="EC" id="2.7.1.170"/>
    </reaction>
</comment>
<dbReference type="Proteomes" id="UP000538196">
    <property type="component" value="Unassembled WGS sequence"/>
</dbReference>
<comment type="pathway">
    <text evidence="1">Cell wall biogenesis; peptidoglycan recycling.</text>
</comment>
<dbReference type="EC" id="2.7.1.170" evidence="1"/>
<dbReference type="PANTHER" id="PTHR30605">
    <property type="entry name" value="ANHYDRO-N-ACETYLMURAMIC ACID KINASE"/>
    <property type="match status" value="1"/>
</dbReference>
<dbReference type="UniPathway" id="UPA00343"/>
<keyword evidence="1 2" id="KW-0808">Transferase</keyword>
<reference evidence="2 3" key="1">
    <citation type="submission" date="2020-08" db="EMBL/GenBank/DDBJ databases">
        <title>Sequencing the genomes of 1000 actinobacteria strains.</title>
        <authorList>
            <person name="Klenk H.-P."/>
        </authorList>
    </citation>
    <scope>NUCLEOTIDE SEQUENCE [LARGE SCALE GENOMIC DNA]</scope>
    <source>
        <strain evidence="2 3">DSM 20146</strain>
    </source>
</reference>
<comment type="similarity">
    <text evidence="1">Belongs to the anhydro-N-acetylmuramic acid kinase family.</text>
</comment>
<dbReference type="UniPathway" id="UPA00544"/>
<dbReference type="Gene3D" id="3.30.420.40">
    <property type="match status" value="2"/>
</dbReference>
<dbReference type="GO" id="GO:0006040">
    <property type="term" value="P:amino sugar metabolic process"/>
    <property type="evidence" value="ECO:0007669"/>
    <property type="project" value="InterPro"/>
</dbReference>
<comment type="caution">
    <text evidence="2">The sequence shown here is derived from an EMBL/GenBank/DDBJ whole genome shotgun (WGS) entry which is preliminary data.</text>
</comment>
<dbReference type="AlphaFoldDB" id="A0A7W4UW05"/>
<evidence type="ECO:0000256" key="1">
    <source>
        <dbReference type="HAMAP-Rule" id="MF_01270"/>
    </source>
</evidence>
<keyword evidence="1" id="KW-0067">ATP-binding</keyword>
<sequence length="406" mass="41503">MRILSLQSGTSVDGIDVAVVDIDPLDASDRPVVRLTSVVARTVAWSEATRALLLAAVEGQSLTPAEFVRMDTLAGQEFAEAAAGAAEEAGGVELAVSHGQTLHHWVEDGHARGTLQVGQPAWIAERLGVPVLSDVRSADIAAGGEGAPLMGLFDRAWLAGEAARSGRPVATVNLGGIANVQIVEPDGGLVAFDSGPANALIDAAVARATDGRQGQDTDGLLAATGRVDERMLGELLAHPYFSAPTPKSTGRETFDLAVVDAAAARAGVEPELADLVATLTSLTARTVADAVRSSSSHIPSRAIVSGGGTRNPALMRALSAVLGLHGVDVTSSDALGIDADHKESLLFAFVGYLSWHGVPADLPGTPAGRARVLGRLTLAPDSVPGRRLRGVAGLTLAADPALAVAR</sequence>